<evidence type="ECO:0000256" key="1">
    <source>
        <dbReference type="SAM" id="Phobius"/>
    </source>
</evidence>
<proteinExistence type="predicted"/>
<keyword evidence="1" id="KW-1133">Transmembrane helix</keyword>
<evidence type="ECO:0000313" key="3">
    <source>
        <dbReference type="Proteomes" id="UP001604277"/>
    </source>
</evidence>
<comment type="caution">
    <text evidence="2">The sequence shown here is derived from an EMBL/GenBank/DDBJ whole genome shotgun (WGS) entry which is preliminary data.</text>
</comment>
<evidence type="ECO:0000313" key="2">
    <source>
        <dbReference type="EMBL" id="KAL2508060.1"/>
    </source>
</evidence>
<keyword evidence="3" id="KW-1185">Reference proteome</keyword>
<feature type="transmembrane region" description="Helical" evidence="1">
    <location>
        <begin position="51"/>
        <end position="70"/>
    </location>
</feature>
<sequence>MALLVALSAIWISLLQILVIPKSYTWLVSFPLVLLIVLFTCTCFRSLTYCCYWAAAYWYFSLSAASLLYYNARLLWPIYGWNWSDAISNLPTRGNPVATVPNGTMEGKLSS</sequence>
<name>A0ABD1T5S8_9LAMI</name>
<reference evidence="3" key="1">
    <citation type="submission" date="2024-07" db="EMBL/GenBank/DDBJ databases">
        <title>Two chromosome-level genome assemblies of Korean endemic species Abeliophyllum distichum and Forsythia ovata (Oleaceae).</title>
        <authorList>
            <person name="Jang H."/>
        </authorList>
    </citation>
    <scope>NUCLEOTIDE SEQUENCE [LARGE SCALE GENOMIC DNA]</scope>
</reference>
<gene>
    <name evidence="2" type="ORF">Fot_31707</name>
</gene>
<dbReference type="Proteomes" id="UP001604277">
    <property type="component" value="Unassembled WGS sequence"/>
</dbReference>
<protein>
    <submittedName>
        <fullName evidence="2">Uncharacterized protein</fullName>
    </submittedName>
</protein>
<keyword evidence="1" id="KW-0812">Transmembrane</keyword>
<keyword evidence="1" id="KW-0472">Membrane</keyword>
<dbReference type="EMBL" id="JBFOLJ010000009">
    <property type="protein sequence ID" value="KAL2508060.1"/>
    <property type="molecule type" value="Genomic_DNA"/>
</dbReference>
<accession>A0ABD1T5S8</accession>
<dbReference type="AlphaFoldDB" id="A0ABD1T5S8"/>
<organism evidence="2 3">
    <name type="scientific">Forsythia ovata</name>
    <dbReference type="NCBI Taxonomy" id="205694"/>
    <lineage>
        <taxon>Eukaryota</taxon>
        <taxon>Viridiplantae</taxon>
        <taxon>Streptophyta</taxon>
        <taxon>Embryophyta</taxon>
        <taxon>Tracheophyta</taxon>
        <taxon>Spermatophyta</taxon>
        <taxon>Magnoliopsida</taxon>
        <taxon>eudicotyledons</taxon>
        <taxon>Gunneridae</taxon>
        <taxon>Pentapetalae</taxon>
        <taxon>asterids</taxon>
        <taxon>lamiids</taxon>
        <taxon>Lamiales</taxon>
        <taxon>Oleaceae</taxon>
        <taxon>Forsythieae</taxon>
        <taxon>Forsythia</taxon>
    </lineage>
</organism>
<feature type="transmembrane region" description="Helical" evidence="1">
    <location>
        <begin position="25"/>
        <end position="44"/>
    </location>
</feature>